<dbReference type="Proteomes" id="UP000824094">
    <property type="component" value="Unassembled WGS sequence"/>
</dbReference>
<dbReference type="SUPFAM" id="SSF56719">
    <property type="entry name" value="Type II DNA topoisomerase"/>
    <property type="match status" value="1"/>
</dbReference>
<dbReference type="InterPro" id="IPR013758">
    <property type="entry name" value="Topo_IIA_A/C_ab"/>
</dbReference>
<dbReference type="Gene3D" id="1.10.268.10">
    <property type="entry name" value="Topoisomerase, domain 3"/>
    <property type="match status" value="1"/>
</dbReference>
<dbReference type="InterPro" id="IPR013757">
    <property type="entry name" value="Topo_IIA_A_a_sf"/>
</dbReference>
<dbReference type="PANTHER" id="PTHR43493:SF9">
    <property type="entry name" value="DNA TOPOISOMERASE 4 SUBUNIT A"/>
    <property type="match status" value="1"/>
</dbReference>
<dbReference type="GO" id="GO:0034335">
    <property type="term" value="F:DNA negative supercoiling activity"/>
    <property type="evidence" value="ECO:0007669"/>
    <property type="project" value="UniProtKB-ARBA"/>
</dbReference>
<dbReference type="GO" id="GO:0003677">
    <property type="term" value="F:DNA binding"/>
    <property type="evidence" value="ECO:0007669"/>
    <property type="project" value="UniProtKB-UniRule"/>
</dbReference>
<proteinExistence type="predicted"/>
<comment type="caution">
    <text evidence="9">The sequence shown here is derived from an EMBL/GenBank/DDBJ whole genome shotgun (WGS) entry which is preliminary data.</text>
</comment>
<dbReference type="InterPro" id="IPR002205">
    <property type="entry name" value="Topo_IIA_dom_A"/>
</dbReference>
<keyword evidence="7" id="KW-0175">Coiled coil</keyword>
<gene>
    <name evidence="9" type="ORF">IAB05_02125</name>
</gene>
<evidence type="ECO:0000256" key="7">
    <source>
        <dbReference type="SAM" id="Coils"/>
    </source>
</evidence>
<evidence type="ECO:0000256" key="6">
    <source>
        <dbReference type="PROSITE-ProRule" id="PRU01384"/>
    </source>
</evidence>
<dbReference type="EC" id="5.6.2.2" evidence="2"/>
<dbReference type="Pfam" id="PF00521">
    <property type="entry name" value="DNA_topoisoIV"/>
    <property type="match status" value="1"/>
</dbReference>
<reference evidence="9" key="1">
    <citation type="submission" date="2020-10" db="EMBL/GenBank/DDBJ databases">
        <authorList>
            <person name="Gilroy R."/>
        </authorList>
    </citation>
    <scope>NUCLEOTIDE SEQUENCE</scope>
    <source>
        <strain evidence="9">18911</strain>
    </source>
</reference>
<evidence type="ECO:0000259" key="8">
    <source>
        <dbReference type="PROSITE" id="PS52040"/>
    </source>
</evidence>
<dbReference type="GO" id="GO:0006265">
    <property type="term" value="P:DNA topological change"/>
    <property type="evidence" value="ECO:0007669"/>
    <property type="project" value="UniProtKB-UniRule"/>
</dbReference>
<dbReference type="Pfam" id="PF03989">
    <property type="entry name" value="DNA_gyraseA_C"/>
    <property type="match status" value="2"/>
</dbReference>
<evidence type="ECO:0000313" key="9">
    <source>
        <dbReference type="EMBL" id="HIU60171.1"/>
    </source>
</evidence>
<dbReference type="SUPFAM" id="SSF101904">
    <property type="entry name" value="GyrA/ParC C-terminal domain-like"/>
    <property type="match status" value="1"/>
</dbReference>
<keyword evidence="5 6" id="KW-0413">Isomerase</keyword>
<dbReference type="Gene3D" id="3.90.199.10">
    <property type="entry name" value="Topoisomerase II, domain 5"/>
    <property type="match status" value="1"/>
</dbReference>
<feature type="domain" description="Topo IIA-type catalytic" evidence="8">
    <location>
        <begin position="43"/>
        <end position="510"/>
    </location>
</feature>
<feature type="coiled-coil region" evidence="7">
    <location>
        <begin position="444"/>
        <end position="471"/>
    </location>
</feature>
<dbReference type="InterPro" id="IPR013760">
    <property type="entry name" value="Topo_IIA-like_dom_sf"/>
</dbReference>
<reference evidence="9" key="2">
    <citation type="journal article" date="2021" name="PeerJ">
        <title>Extensive microbial diversity within the chicken gut microbiome revealed by metagenomics and culture.</title>
        <authorList>
            <person name="Gilroy R."/>
            <person name="Ravi A."/>
            <person name="Getino M."/>
            <person name="Pursley I."/>
            <person name="Horton D.L."/>
            <person name="Alikhan N.F."/>
            <person name="Baker D."/>
            <person name="Gharbi K."/>
            <person name="Hall N."/>
            <person name="Watson M."/>
            <person name="Adriaenssens E.M."/>
            <person name="Foster-Nyarko E."/>
            <person name="Jarju S."/>
            <person name="Secka A."/>
            <person name="Antonio M."/>
            <person name="Oren A."/>
            <person name="Chaudhuri R.R."/>
            <person name="La Ragione R."/>
            <person name="Hildebrand F."/>
            <person name="Pallen M.J."/>
        </authorList>
    </citation>
    <scope>NUCLEOTIDE SEQUENCE</scope>
    <source>
        <strain evidence="9">18911</strain>
    </source>
</reference>
<dbReference type="GO" id="GO:0005524">
    <property type="term" value="F:ATP binding"/>
    <property type="evidence" value="ECO:0007669"/>
    <property type="project" value="InterPro"/>
</dbReference>
<protein>
    <recommendedName>
        <fullName evidence="2">DNA topoisomerase (ATP-hydrolyzing)</fullName>
        <ecNumber evidence="2">5.6.2.2</ecNumber>
    </recommendedName>
</protein>
<dbReference type="Gene3D" id="2.120.10.90">
    <property type="entry name" value="DNA gyrase/topoisomerase IV, subunit A, C-terminal"/>
    <property type="match status" value="1"/>
</dbReference>
<name>A0A9D1SHA4_9FIRM</name>
<feature type="active site" description="O-(5'-phospho-DNA)-tyrosine intermediate" evidence="6">
    <location>
        <position position="130"/>
    </location>
</feature>
<dbReference type="GO" id="GO:0009330">
    <property type="term" value="C:DNA topoisomerase type II (double strand cut, ATP-hydrolyzing) complex"/>
    <property type="evidence" value="ECO:0007669"/>
    <property type="project" value="TreeGrafter"/>
</dbReference>
<keyword evidence="4 6" id="KW-0238">DNA-binding</keyword>
<evidence type="ECO:0000256" key="2">
    <source>
        <dbReference type="ARBA" id="ARBA00012895"/>
    </source>
</evidence>
<dbReference type="Gene3D" id="3.30.1360.40">
    <property type="match status" value="1"/>
</dbReference>
<evidence type="ECO:0000256" key="1">
    <source>
        <dbReference type="ARBA" id="ARBA00000185"/>
    </source>
</evidence>
<evidence type="ECO:0000256" key="4">
    <source>
        <dbReference type="ARBA" id="ARBA00023125"/>
    </source>
</evidence>
<evidence type="ECO:0000313" key="10">
    <source>
        <dbReference type="Proteomes" id="UP000824094"/>
    </source>
</evidence>
<comment type="catalytic activity">
    <reaction evidence="1 6">
        <text>ATP-dependent breakage, passage and rejoining of double-stranded DNA.</text>
        <dbReference type="EC" id="5.6.2.2"/>
    </reaction>
</comment>
<dbReference type="FunFam" id="1.10.268.10:FF:000001">
    <property type="entry name" value="DNA gyrase subunit A"/>
    <property type="match status" value="1"/>
</dbReference>
<organism evidence="9 10">
    <name type="scientific">Candidatus Stercoripulliclostridium merdigallinarum</name>
    <dbReference type="NCBI Taxonomy" id="2840951"/>
    <lineage>
        <taxon>Bacteria</taxon>
        <taxon>Bacillati</taxon>
        <taxon>Bacillota</taxon>
        <taxon>Clostridia</taxon>
        <taxon>Eubacteriales</taxon>
        <taxon>Candidatus Stercoripulliclostridium</taxon>
    </lineage>
</organism>
<dbReference type="EMBL" id="DVNF01000067">
    <property type="protein sequence ID" value="HIU60171.1"/>
    <property type="molecule type" value="Genomic_DNA"/>
</dbReference>
<dbReference type="InterPro" id="IPR035516">
    <property type="entry name" value="Gyrase/topoIV_suA_C"/>
</dbReference>
<accession>A0A9D1SHA4</accession>
<dbReference type="CDD" id="cd00187">
    <property type="entry name" value="TOP4c"/>
    <property type="match status" value="1"/>
</dbReference>
<dbReference type="NCBIfam" id="NF004044">
    <property type="entry name" value="PRK05561.1"/>
    <property type="match status" value="1"/>
</dbReference>
<evidence type="ECO:0000256" key="3">
    <source>
        <dbReference type="ARBA" id="ARBA00023029"/>
    </source>
</evidence>
<dbReference type="GO" id="GO:0005737">
    <property type="term" value="C:cytoplasm"/>
    <property type="evidence" value="ECO:0007669"/>
    <property type="project" value="TreeGrafter"/>
</dbReference>
<dbReference type="PROSITE" id="PS52040">
    <property type="entry name" value="TOPO_IIA"/>
    <property type="match status" value="1"/>
</dbReference>
<sequence>MRKDKVKQLALELESTITEKPIESIMPESMMIYSEHVILDRALPRVEDGLKPVQRRILYTMYNLNMKPKGGFKKSARIVGDCMGKYHPHGDSSIYDAMVRLTQDFNMRMPLIKGQGNFGTLTDPPAAMRYTEVEMAALGMELLRDIDKNTVRWNKNFDDTLDEPDLLPGRFPNLLVNGAQGIAIGLATNIPTHNLTEVIDGCIATLDNPRISLEELMNHIKGPDFPSGGFLVSNDELIEAYRTGKGKIVLSGRADIEGDGDKQSIVITELPYGVNPNSLTEKIYSLREKKKDIFGNITEISDETTRGIRIVIKLKRGEDAVKILDALYKHTDLQSTFNLNMVAIADGKPRLMGLQKVLEYYLNYQKQIVKNRSVYELGVAKKRAEILEGYLIVIPDIDEVIALIRSSANRTEAKGRLRERYSLSEVQAEAILSLQLGNINKLDVGKYTDELKGLKNDIERLTKIKDSVREQTAVVRRELQEIRDRYKNEANARRLTKIIGDVKDIETKPFDPTKRTAKRMIAGITADGGVKFMTGRSYLGANREAGAGGIQSVHTVLEELAPGHMALVFGSLGNCYKIDPTSVRDRQWTEKGEQLSDIVGEAPADERAVALIPFDPENIPTSEIFVYTMYGMVKRSSFSSMVIGKSFYQGMTLKGDDRVIGAEVVVPNTTILFVSSDGQCVNSLTDDYPEQGRIAGGVIGMNLNDGCKVIFAGQADCEIVDRDGGEVPMPLGEILVITEKGTGKRVIASEFPPMKRNRKGLRIIDLNGENVSVTFADKVLEPYKIVIEDADGELHAVDTEDIRIEKKDTKGKPVLRGIRTKRVFKAEEEYENG</sequence>
<keyword evidence="3 6" id="KW-0799">Topoisomerase</keyword>
<dbReference type="PANTHER" id="PTHR43493">
    <property type="entry name" value="DNA GYRASE/TOPOISOMERASE SUBUNIT A"/>
    <property type="match status" value="1"/>
</dbReference>
<evidence type="ECO:0000256" key="5">
    <source>
        <dbReference type="ARBA" id="ARBA00023235"/>
    </source>
</evidence>
<dbReference type="AlphaFoldDB" id="A0A9D1SHA4"/>
<dbReference type="InterPro" id="IPR050220">
    <property type="entry name" value="Type_II_DNA_Topoisomerases"/>
</dbReference>
<dbReference type="SMART" id="SM00434">
    <property type="entry name" value="TOP4c"/>
    <property type="match status" value="1"/>
</dbReference>
<dbReference type="InterPro" id="IPR006691">
    <property type="entry name" value="GyrA/parC_rep"/>
</dbReference>